<evidence type="ECO:0000313" key="9">
    <source>
        <dbReference type="Proteomes" id="UP000655410"/>
    </source>
</evidence>
<organism evidence="8 9">
    <name type="scientific">Nocardioides phosphati</name>
    <dbReference type="NCBI Taxonomy" id="1867775"/>
    <lineage>
        <taxon>Bacteria</taxon>
        <taxon>Bacillati</taxon>
        <taxon>Actinomycetota</taxon>
        <taxon>Actinomycetes</taxon>
        <taxon>Propionibacteriales</taxon>
        <taxon>Nocardioidaceae</taxon>
        <taxon>Nocardioides</taxon>
    </lineage>
</organism>
<evidence type="ECO:0000256" key="3">
    <source>
        <dbReference type="ARBA" id="ARBA00003848"/>
    </source>
</evidence>
<dbReference type="RefSeq" id="WP_229662766.1">
    <property type="nucleotide sequence ID" value="NZ_BMNI01000004.1"/>
</dbReference>
<gene>
    <name evidence="8" type="primary">thiD</name>
    <name evidence="8" type="ORF">GCM10011584_19210</name>
</gene>
<dbReference type="InterPro" id="IPR029056">
    <property type="entry name" value="Ribokinase-like"/>
</dbReference>
<evidence type="ECO:0000256" key="4">
    <source>
        <dbReference type="ARBA" id="ARBA00004769"/>
    </source>
</evidence>
<dbReference type="Proteomes" id="UP000655410">
    <property type="component" value="Unassembled WGS sequence"/>
</dbReference>
<dbReference type="SUPFAM" id="SSF53613">
    <property type="entry name" value="Ribokinase-like"/>
    <property type="match status" value="1"/>
</dbReference>
<feature type="region of interest" description="Disordered" evidence="6">
    <location>
        <begin position="255"/>
        <end position="286"/>
    </location>
</feature>
<evidence type="ECO:0000256" key="6">
    <source>
        <dbReference type="SAM" id="MobiDB-lite"/>
    </source>
</evidence>
<evidence type="ECO:0000259" key="7">
    <source>
        <dbReference type="Pfam" id="PF08543"/>
    </source>
</evidence>
<dbReference type="Gene3D" id="3.40.1190.20">
    <property type="match status" value="1"/>
</dbReference>
<evidence type="ECO:0000256" key="1">
    <source>
        <dbReference type="ARBA" id="ARBA00000151"/>
    </source>
</evidence>
<comment type="catalytic activity">
    <reaction evidence="1">
        <text>4-amino-5-hydroxymethyl-2-methylpyrimidine + ATP = 4-amino-2-methyl-5-(phosphooxymethyl)pyrimidine + ADP + H(+)</text>
        <dbReference type="Rhea" id="RHEA:23096"/>
        <dbReference type="ChEBI" id="CHEBI:15378"/>
        <dbReference type="ChEBI" id="CHEBI:16892"/>
        <dbReference type="ChEBI" id="CHEBI:30616"/>
        <dbReference type="ChEBI" id="CHEBI:58354"/>
        <dbReference type="ChEBI" id="CHEBI:456216"/>
        <dbReference type="EC" id="2.7.1.49"/>
    </reaction>
</comment>
<evidence type="ECO:0000256" key="2">
    <source>
        <dbReference type="ARBA" id="ARBA00000565"/>
    </source>
</evidence>
<dbReference type="PANTHER" id="PTHR20858:SF17">
    <property type="entry name" value="HYDROXYMETHYLPYRIMIDINE_PHOSPHOMETHYLPYRIMIDINE KINASE THI20-RELATED"/>
    <property type="match status" value="1"/>
</dbReference>
<dbReference type="EMBL" id="BMNI01000004">
    <property type="protein sequence ID" value="GGO89554.1"/>
    <property type="molecule type" value="Genomic_DNA"/>
</dbReference>
<dbReference type="InterPro" id="IPR013749">
    <property type="entry name" value="PM/HMP-P_kinase-1"/>
</dbReference>
<protein>
    <submittedName>
        <fullName evidence="8">Hydroxymethylpyrimidine/phosphomethylpyrimidine kinase</fullName>
    </submittedName>
</protein>
<name>A0ABQ2NBB5_9ACTN</name>
<keyword evidence="8" id="KW-0418">Kinase</keyword>
<sequence>MVTPPVVLAIAGTDAGGGAGIAADLTTYAALGVHGASVVTAVTAQDTTAVHAIHAVPLSVVQAQLDAVLADLAPAVVKTGMLGTAEIAELVGRRCAGLPLVVDPVLRATTGATLAGPELVEAYRSALLPVATVVTPNAAEARVLLGLTADGATPARELAVRLARLLRGPAVLLTGGPEADPAATCTDWLARPGQEPLALGHPAVATTNDHGTGCTHASALAAYLARGDDLEAAAVGAAAWVTAQLAVSRSWQLGRGRGPVAHTSSTTRPLNHSAPRTPVPLTEEIA</sequence>
<dbReference type="PANTHER" id="PTHR20858">
    <property type="entry name" value="PHOSPHOMETHYLPYRIMIDINE KINASE"/>
    <property type="match status" value="1"/>
</dbReference>
<keyword evidence="9" id="KW-1185">Reference proteome</keyword>
<keyword evidence="5" id="KW-0784">Thiamine biosynthesis</keyword>
<comment type="function">
    <text evidence="3">Catalyzes the phosphorylation of hydroxymethylpyrimidine phosphate (HMP-P) to HMP-PP, and of HMP to HMP-P.</text>
</comment>
<feature type="domain" description="Pyridoxamine kinase/Phosphomethylpyrimidine kinase" evidence="7">
    <location>
        <begin position="14"/>
        <end position="260"/>
    </location>
</feature>
<evidence type="ECO:0000313" key="8">
    <source>
        <dbReference type="EMBL" id="GGO89554.1"/>
    </source>
</evidence>
<accession>A0ABQ2NBB5</accession>
<evidence type="ECO:0000256" key="5">
    <source>
        <dbReference type="ARBA" id="ARBA00022977"/>
    </source>
</evidence>
<dbReference type="InterPro" id="IPR004399">
    <property type="entry name" value="HMP/HMP-P_kinase_dom"/>
</dbReference>
<comment type="pathway">
    <text evidence="4">Cofactor biosynthesis; thiamine diphosphate biosynthesis; 4-amino-2-methyl-5-diphosphomethylpyrimidine from 5-amino-1-(5-phospho-D-ribosyl)imidazole: step 3/3.</text>
</comment>
<dbReference type="NCBIfam" id="TIGR00097">
    <property type="entry name" value="HMP-P_kinase"/>
    <property type="match status" value="1"/>
</dbReference>
<dbReference type="Pfam" id="PF08543">
    <property type="entry name" value="Phos_pyr_kin"/>
    <property type="match status" value="1"/>
</dbReference>
<dbReference type="GO" id="GO:0016301">
    <property type="term" value="F:kinase activity"/>
    <property type="evidence" value="ECO:0007669"/>
    <property type="project" value="UniProtKB-KW"/>
</dbReference>
<comment type="caution">
    <text evidence="8">The sequence shown here is derived from an EMBL/GenBank/DDBJ whole genome shotgun (WGS) entry which is preliminary data.</text>
</comment>
<proteinExistence type="predicted"/>
<comment type="catalytic activity">
    <reaction evidence="2">
        <text>4-amino-2-methyl-5-(phosphooxymethyl)pyrimidine + ATP = 4-amino-2-methyl-5-(diphosphooxymethyl)pyrimidine + ADP</text>
        <dbReference type="Rhea" id="RHEA:19893"/>
        <dbReference type="ChEBI" id="CHEBI:30616"/>
        <dbReference type="ChEBI" id="CHEBI:57841"/>
        <dbReference type="ChEBI" id="CHEBI:58354"/>
        <dbReference type="ChEBI" id="CHEBI:456216"/>
        <dbReference type="EC" id="2.7.4.7"/>
    </reaction>
</comment>
<dbReference type="CDD" id="cd01169">
    <property type="entry name" value="HMPP_kinase"/>
    <property type="match status" value="1"/>
</dbReference>
<reference evidence="9" key="1">
    <citation type="journal article" date="2019" name="Int. J. Syst. Evol. Microbiol.">
        <title>The Global Catalogue of Microorganisms (GCM) 10K type strain sequencing project: providing services to taxonomists for standard genome sequencing and annotation.</title>
        <authorList>
            <consortium name="The Broad Institute Genomics Platform"/>
            <consortium name="The Broad Institute Genome Sequencing Center for Infectious Disease"/>
            <person name="Wu L."/>
            <person name="Ma J."/>
        </authorList>
    </citation>
    <scope>NUCLEOTIDE SEQUENCE [LARGE SCALE GENOMIC DNA]</scope>
    <source>
        <strain evidence="9">CGMCC 4.7371</strain>
    </source>
</reference>
<keyword evidence="8" id="KW-0808">Transferase</keyword>